<dbReference type="SUPFAM" id="SSF143100">
    <property type="entry name" value="TTHA1013/TTHA0281-like"/>
    <property type="match status" value="1"/>
</dbReference>
<protein>
    <submittedName>
        <fullName evidence="2">Predicted nuclease of the RNAse H fold, HicB family</fullName>
    </submittedName>
</protein>
<dbReference type="InterPro" id="IPR035069">
    <property type="entry name" value="TTHA1013/TTHA0281-like"/>
</dbReference>
<name>A0A8G2CI52_ACIRU</name>
<keyword evidence="3" id="KW-1185">Reference proteome</keyword>
<sequence>MRYPIAIEPGTDQTAFGVAIPDLPGCFSAGDTLDEALTAAEQAAAAWIDATLDAGGPIPKPTSLDAIRTNPDYAGWTFGIITIDPALLDDTIARVNITLPRRILKRLDALAAAAGETRSGFIAHLTLEDH</sequence>
<organism evidence="2 3">
    <name type="scientific">Acidiphilium rubrum</name>
    <dbReference type="NCBI Taxonomy" id="526"/>
    <lineage>
        <taxon>Bacteria</taxon>
        <taxon>Pseudomonadati</taxon>
        <taxon>Pseudomonadota</taxon>
        <taxon>Alphaproteobacteria</taxon>
        <taxon>Acetobacterales</taxon>
        <taxon>Acidocellaceae</taxon>
        <taxon>Acidiphilium</taxon>
    </lineage>
</organism>
<dbReference type="EMBL" id="FTNE01000002">
    <property type="protein sequence ID" value="SIQ19325.1"/>
    <property type="molecule type" value="Genomic_DNA"/>
</dbReference>
<evidence type="ECO:0000259" key="1">
    <source>
        <dbReference type="Pfam" id="PF15919"/>
    </source>
</evidence>
<dbReference type="InterPro" id="IPR010985">
    <property type="entry name" value="Ribbon_hlx_hlx"/>
</dbReference>
<dbReference type="PANTHER" id="PTHR34504:SF2">
    <property type="entry name" value="UPF0150 PROTEIN SSL0259"/>
    <property type="match status" value="1"/>
</dbReference>
<dbReference type="PANTHER" id="PTHR34504">
    <property type="entry name" value="ANTITOXIN HICB"/>
    <property type="match status" value="1"/>
</dbReference>
<dbReference type="GO" id="GO:0006355">
    <property type="term" value="P:regulation of DNA-templated transcription"/>
    <property type="evidence" value="ECO:0007669"/>
    <property type="project" value="InterPro"/>
</dbReference>
<proteinExistence type="predicted"/>
<dbReference type="AlphaFoldDB" id="A0A8G2CI52"/>
<accession>A0A8G2CI52</accession>
<evidence type="ECO:0000313" key="3">
    <source>
        <dbReference type="Proteomes" id="UP000186308"/>
    </source>
</evidence>
<evidence type="ECO:0000313" key="2">
    <source>
        <dbReference type="EMBL" id="SIQ19325.1"/>
    </source>
</evidence>
<gene>
    <name evidence="2" type="ORF">SAMN05421828_102159</name>
</gene>
<reference evidence="2 3" key="1">
    <citation type="submission" date="2017-01" db="EMBL/GenBank/DDBJ databases">
        <authorList>
            <person name="Varghese N."/>
            <person name="Submissions S."/>
        </authorList>
    </citation>
    <scope>NUCLEOTIDE SEQUENCE [LARGE SCALE GENOMIC DNA]</scope>
    <source>
        <strain evidence="2 3">ATCC 35905</strain>
    </source>
</reference>
<dbReference type="SUPFAM" id="SSF47598">
    <property type="entry name" value="Ribbon-helix-helix"/>
    <property type="match status" value="1"/>
</dbReference>
<dbReference type="OrthoDB" id="9807959at2"/>
<comment type="caution">
    <text evidence="2">The sequence shown here is derived from an EMBL/GenBank/DDBJ whole genome shotgun (WGS) entry which is preliminary data.</text>
</comment>
<feature type="domain" description="HicB-like antitoxin of toxin-antitoxin system" evidence="1">
    <location>
        <begin position="3"/>
        <end position="125"/>
    </location>
</feature>
<dbReference type="Pfam" id="PF15919">
    <property type="entry name" value="HicB_lk_antitox"/>
    <property type="match status" value="1"/>
</dbReference>
<dbReference type="Gene3D" id="3.30.160.250">
    <property type="match status" value="1"/>
</dbReference>
<dbReference type="InterPro" id="IPR031807">
    <property type="entry name" value="HicB-like"/>
</dbReference>
<dbReference type="InterPro" id="IPR051404">
    <property type="entry name" value="TA_system_antitoxin"/>
</dbReference>
<dbReference type="Proteomes" id="UP000186308">
    <property type="component" value="Unassembled WGS sequence"/>
</dbReference>
<dbReference type="RefSeq" id="WP_029313433.1">
    <property type="nucleotide sequence ID" value="NZ_FTNE01000002.1"/>
</dbReference>